<dbReference type="CDD" id="cd01427">
    <property type="entry name" value="HAD_like"/>
    <property type="match status" value="1"/>
</dbReference>
<dbReference type="EMBL" id="QANS01000003">
    <property type="protein sequence ID" value="PTU31818.1"/>
    <property type="molecule type" value="Genomic_DNA"/>
</dbReference>
<dbReference type="PANTHER" id="PTHR43434:SF3">
    <property type="entry name" value="GMP_IMP NUCLEOTIDASE YRFG"/>
    <property type="match status" value="1"/>
</dbReference>
<dbReference type="AlphaFoldDB" id="A0A2T5MGV2"/>
<dbReference type="GO" id="GO:0006281">
    <property type="term" value="P:DNA repair"/>
    <property type="evidence" value="ECO:0007669"/>
    <property type="project" value="TreeGrafter"/>
</dbReference>
<organism evidence="1 2">
    <name type="scientific">Stenotrophobium rhamnosiphilum</name>
    <dbReference type="NCBI Taxonomy" id="2029166"/>
    <lineage>
        <taxon>Bacteria</taxon>
        <taxon>Pseudomonadati</taxon>
        <taxon>Pseudomonadota</taxon>
        <taxon>Gammaproteobacteria</taxon>
        <taxon>Nevskiales</taxon>
        <taxon>Nevskiaceae</taxon>
        <taxon>Stenotrophobium</taxon>
    </lineage>
</organism>
<dbReference type="NCBIfam" id="TIGR01509">
    <property type="entry name" value="HAD-SF-IA-v3"/>
    <property type="match status" value="1"/>
</dbReference>
<dbReference type="InterPro" id="IPR036412">
    <property type="entry name" value="HAD-like_sf"/>
</dbReference>
<dbReference type="Pfam" id="PF13419">
    <property type="entry name" value="HAD_2"/>
    <property type="match status" value="1"/>
</dbReference>
<proteinExistence type="predicted"/>
<dbReference type="SUPFAM" id="SSF56784">
    <property type="entry name" value="HAD-like"/>
    <property type="match status" value="1"/>
</dbReference>
<comment type="caution">
    <text evidence="1">The sequence shown here is derived from an EMBL/GenBank/DDBJ whole genome shotgun (WGS) entry which is preliminary data.</text>
</comment>
<name>A0A2T5MGV2_9GAMM</name>
<reference evidence="1 2" key="1">
    <citation type="submission" date="2018-04" db="EMBL/GenBank/DDBJ databases">
        <title>Novel species isolated from glacier.</title>
        <authorList>
            <person name="Liu Q."/>
            <person name="Xin Y.-H."/>
        </authorList>
    </citation>
    <scope>NUCLEOTIDE SEQUENCE [LARGE SCALE GENOMIC DNA]</scope>
    <source>
        <strain evidence="1 2">GT1R17</strain>
    </source>
</reference>
<evidence type="ECO:0000313" key="2">
    <source>
        <dbReference type="Proteomes" id="UP000244248"/>
    </source>
</evidence>
<sequence length="228" mass="26032">MDKTADIVNWDQVEWVILDMDGTILDLSYDNYFWRQLVPERYAQINGISLEQARATLTPKFIEVQHTLPWYCTDYWSDITGINMAELKREIRHMIGPLEGAVDFLHAVRASGRQLWLATNAHRDSWSLKLEHTGLTPLFDLIVSSHQFGAPKEDQNFWQRFVAQYPFDPKRALFVDDSLPVLQAAHEFGVGQVVAISHPDTSQPPRTIEGFLATPRLGALASRLSNKI</sequence>
<dbReference type="SFLD" id="SFLDG01129">
    <property type="entry name" value="C1.5:_HAD__Beta-PGM__Phosphata"/>
    <property type="match status" value="1"/>
</dbReference>
<dbReference type="GO" id="GO:0005829">
    <property type="term" value="C:cytosol"/>
    <property type="evidence" value="ECO:0007669"/>
    <property type="project" value="TreeGrafter"/>
</dbReference>
<dbReference type="InterPro" id="IPR041492">
    <property type="entry name" value="HAD_2"/>
</dbReference>
<evidence type="ECO:0000313" key="1">
    <source>
        <dbReference type="EMBL" id="PTU31818.1"/>
    </source>
</evidence>
<dbReference type="SFLD" id="SFLDS00003">
    <property type="entry name" value="Haloacid_Dehalogenase"/>
    <property type="match status" value="1"/>
</dbReference>
<dbReference type="OrthoDB" id="9773910at2"/>
<dbReference type="RefSeq" id="WP_107940197.1">
    <property type="nucleotide sequence ID" value="NZ_QANS01000003.1"/>
</dbReference>
<dbReference type="InterPro" id="IPR006439">
    <property type="entry name" value="HAD-SF_hydro_IA"/>
</dbReference>
<protein>
    <submittedName>
        <fullName evidence="1">GMP/IMP nucleotidase</fullName>
    </submittedName>
</protein>
<dbReference type="Gene3D" id="3.40.50.1000">
    <property type="entry name" value="HAD superfamily/HAD-like"/>
    <property type="match status" value="1"/>
</dbReference>
<dbReference type="InterPro" id="IPR050155">
    <property type="entry name" value="HAD-like_hydrolase_sf"/>
</dbReference>
<dbReference type="InterPro" id="IPR023214">
    <property type="entry name" value="HAD_sf"/>
</dbReference>
<keyword evidence="2" id="KW-1185">Reference proteome</keyword>
<dbReference type="NCBIfam" id="NF011564">
    <property type="entry name" value="PRK14988.1"/>
    <property type="match status" value="1"/>
</dbReference>
<dbReference type="PANTHER" id="PTHR43434">
    <property type="entry name" value="PHOSPHOGLYCOLATE PHOSPHATASE"/>
    <property type="match status" value="1"/>
</dbReference>
<dbReference type="GO" id="GO:0008967">
    <property type="term" value="F:phosphoglycolate phosphatase activity"/>
    <property type="evidence" value="ECO:0007669"/>
    <property type="project" value="TreeGrafter"/>
</dbReference>
<accession>A0A2T5MGV2</accession>
<gene>
    <name evidence="1" type="ORF">CJD38_10055</name>
</gene>
<dbReference type="Proteomes" id="UP000244248">
    <property type="component" value="Unassembled WGS sequence"/>
</dbReference>